<accession>A0AA43QK97</accession>
<feature type="compositionally biased region" description="Basic and acidic residues" evidence="8">
    <location>
        <begin position="478"/>
        <end position="495"/>
    </location>
</feature>
<feature type="compositionally biased region" description="Gly residues" evidence="8">
    <location>
        <begin position="786"/>
        <end position="799"/>
    </location>
</feature>
<feature type="compositionally biased region" description="Polar residues" evidence="8">
    <location>
        <begin position="268"/>
        <end position="277"/>
    </location>
</feature>
<feature type="compositionally biased region" description="Basic and acidic residues" evidence="8">
    <location>
        <begin position="66"/>
        <end position="76"/>
    </location>
</feature>
<dbReference type="GO" id="GO:0005634">
    <property type="term" value="C:nucleus"/>
    <property type="evidence" value="ECO:0007669"/>
    <property type="project" value="UniProtKB-SubCell"/>
</dbReference>
<evidence type="ECO:0000256" key="4">
    <source>
        <dbReference type="ARBA" id="ARBA00022771"/>
    </source>
</evidence>
<feature type="compositionally biased region" description="Polar residues" evidence="8">
    <location>
        <begin position="681"/>
        <end position="698"/>
    </location>
</feature>
<organism evidence="10 11">
    <name type="scientific">Ramalina farinacea</name>
    <dbReference type="NCBI Taxonomy" id="258253"/>
    <lineage>
        <taxon>Eukaryota</taxon>
        <taxon>Fungi</taxon>
        <taxon>Dikarya</taxon>
        <taxon>Ascomycota</taxon>
        <taxon>Pezizomycotina</taxon>
        <taxon>Lecanoromycetes</taxon>
        <taxon>OSLEUM clade</taxon>
        <taxon>Lecanoromycetidae</taxon>
        <taxon>Lecanorales</taxon>
        <taxon>Lecanorineae</taxon>
        <taxon>Ramalinaceae</taxon>
        <taxon>Ramalina</taxon>
    </lineage>
</organism>
<name>A0AA43QK97_9LECA</name>
<evidence type="ECO:0000313" key="10">
    <source>
        <dbReference type="EMBL" id="MDI1487194.1"/>
    </source>
</evidence>
<evidence type="ECO:0000256" key="3">
    <source>
        <dbReference type="ARBA" id="ARBA00022737"/>
    </source>
</evidence>
<keyword evidence="2" id="KW-0479">Metal-binding</keyword>
<keyword evidence="11" id="KW-1185">Reference proteome</keyword>
<dbReference type="InterPro" id="IPR013087">
    <property type="entry name" value="Znf_C2H2_type"/>
</dbReference>
<feature type="region of interest" description="Disordered" evidence="8">
    <location>
        <begin position="678"/>
        <end position="711"/>
    </location>
</feature>
<feature type="compositionally biased region" description="Low complexity" evidence="8">
    <location>
        <begin position="166"/>
        <end position="175"/>
    </location>
</feature>
<dbReference type="PANTHER" id="PTHR24406">
    <property type="entry name" value="TRANSCRIPTIONAL REPRESSOR CTCFL-RELATED"/>
    <property type="match status" value="1"/>
</dbReference>
<keyword evidence="4 7" id="KW-0863">Zinc-finger</keyword>
<evidence type="ECO:0000256" key="6">
    <source>
        <dbReference type="ARBA" id="ARBA00023242"/>
    </source>
</evidence>
<evidence type="ECO:0000256" key="8">
    <source>
        <dbReference type="SAM" id="MobiDB-lite"/>
    </source>
</evidence>
<dbReference type="EMBL" id="JAPUFD010000005">
    <property type="protein sequence ID" value="MDI1487194.1"/>
    <property type="molecule type" value="Genomic_DNA"/>
</dbReference>
<feature type="compositionally biased region" description="Polar residues" evidence="8">
    <location>
        <begin position="363"/>
        <end position="431"/>
    </location>
</feature>
<feature type="compositionally biased region" description="Basic and acidic residues" evidence="8">
    <location>
        <begin position="129"/>
        <end position="138"/>
    </location>
</feature>
<dbReference type="Gene3D" id="3.30.160.60">
    <property type="entry name" value="Classic Zinc Finger"/>
    <property type="match status" value="1"/>
</dbReference>
<protein>
    <recommendedName>
        <fullName evidence="9">C2H2-type domain-containing protein</fullName>
    </recommendedName>
</protein>
<dbReference type="PROSITE" id="PS00028">
    <property type="entry name" value="ZINC_FINGER_C2H2_1"/>
    <property type="match status" value="1"/>
</dbReference>
<comment type="subcellular location">
    <subcellularLocation>
        <location evidence="1">Nucleus</location>
    </subcellularLocation>
</comment>
<keyword evidence="6" id="KW-0539">Nucleus</keyword>
<dbReference type="InterPro" id="IPR057026">
    <property type="entry name" value="Znf-C2H2_ascomycetes"/>
</dbReference>
<dbReference type="Pfam" id="PF24537">
    <property type="entry name" value="zf-C2H2_fungi"/>
    <property type="match status" value="1"/>
</dbReference>
<feature type="compositionally biased region" description="Low complexity" evidence="8">
    <location>
        <begin position="198"/>
        <end position="210"/>
    </location>
</feature>
<dbReference type="AlphaFoldDB" id="A0AA43QK97"/>
<feature type="compositionally biased region" description="Polar residues" evidence="8">
    <location>
        <begin position="226"/>
        <end position="250"/>
    </location>
</feature>
<keyword evidence="3" id="KW-0677">Repeat</keyword>
<keyword evidence="5" id="KW-0862">Zinc</keyword>
<feature type="region of interest" description="Disordered" evidence="8">
    <location>
        <begin position="761"/>
        <end position="805"/>
    </location>
</feature>
<feature type="compositionally biased region" description="Polar residues" evidence="8">
    <location>
        <begin position="312"/>
        <end position="325"/>
    </location>
</feature>
<feature type="compositionally biased region" description="Low complexity" evidence="8">
    <location>
        <begin position="116"/>
        <end position="127"/>
    </location>
</feature>
<feature type="compositionally biased region" description="Basic and acidic residues" evidence="8">
    <location>
        <begin position="22"/>
        <end position="36"/>
    </location>
</feature>
<dbReference type="InterPro" id="IPR050888">
    <property type="entry name" value="ZnF_C2H2-type_TF"/>
</dbReference>
<dbReference type="Proteomes" id="UP001161017">
    <property type="component" value="Unassembled WGS sequence"/>
</dbReference>
<feature type="compositionally biased region" description="Basic and acidic residues" evidence="8">
    <location>
        <begin position="1"/>
        <end position="10"/>
    </location>
</feature>
<evidence type="ECO:0000259" key="9">
    <source>
        <dbReference type="PROSITE" id="PS50157"/>
    </source>
</evidence>
<feature type="compositionally biased region" description="Polar residues" evidence="8">
    <location>
        <begin position="154"/>
        <end position="165"/>
    </location>
</feature>
<evidence type="ECO:0000256" key="1">
    <source>
        <dbReference type="ARBA" id="ARBA00004123"/>
    </source>
</evidence>
<comment type="caution">
    <text evidence="10">The sequence shown here is derived from an EMBL/GenBank/DDBJ whole genome shotgun (WGS) entry which is preliminary data.</text>
</comment>
<proteinExistence type="predicted"/>
<dbReference type="PROSITE" id="PS50157">
    <property type="entry name" value="ZINC_FINGER_C2H2_2"/>
    <property type="match status" value="1"/>
</dbReference>
<evidence type="ECO:0000256" key="5">
    <source>
        <dbReference type="ARBA" id="ARBA00022833"/>
    </source>
</evidence>
<sequence length="805" mass="89417">MAVRMPDRRQPNAPPPLPPPRYVDEGHPKDDRRQDWGHAPSHKGPPAGQKSPSDVGLSFPKSWGRQTERRLPERFEYGQGSETSCPSIESMMRPPTDSDRRYEAQQPQDEGYYSVSGPGPLSQPLPGEKQLHHRDQEKSSQAYDKNLLSKIGKPSTTPPRSSTFNPGSVESSSSPPSDPPIKQEPLSSRYIDTPHSRPLSPLSATSATSAKGFMDYRSPKMEHLSRSSTLDSDFPSPTSTPQRFPTSNDFSRQQKSRRSGSGSLLSQFDESAYNTTNEVKREKYEPPFPAETDSTFRMEETVRHLRIDDRSPLQQYHSETNQYRTQEPFRRLHSQPSRSGILKRKMPPEGPSEEAQAQMRASFMQQTAASAEQYSIDTPPQQQHLTAQDANRYAQNQGSISSQSSAGYRQNSYASSGGPSVGDSSYTSMDQHSPGGLSPSSDQPSYPHLNPREPQYSAISMNATSPNARSGPYPQHHPVSDHDSTPTRTTKENARKQTSSKGGPPFECHCCPKRPQKFETQEALQRHKNEKQYECQYCHNKFKNKNEAERHQNSIHRRTNSWSCGVIANDYAKAFFISPHLTAVPHPTSNQQNQSPTHNGLIASDFCGYCGEEFSREPVNWDERQHHLKNAHKFGECNQGKKFYRADHFRQHLKHSHGGKSGKHTNSLEQTCLRDEAPQIASDSGSQSSTPTQLSSAPIANMGNLPAGSQAMSSAAGLEQLNMATQAQMQQPMNMGPQQGNMAPPPMVSMEMTNIDPSINYMAPSHQHPQHQHTQQQQHPAMQMQGAGGGVGYGGGGGYKAEEAH</sequence>
<evidence type="ECO:0000256" key="7">
    <source>
        <dbReference type="PROSITE-ProRule" id="PRU00042"/>
    </source>
</evidence>
<feature type="compositionally biased region" description="Pro residues" evidence="8">
    <location>
        <begin position="12"/>
        <end position="21"/>
    </location>
</feature>
<feature type="compositionally biased region" description="Polar residues" evidence="8">
    <location>
        <begin position="457"/>
        <end position="468"/>
    </location>
</feature>
<feature type="region of interest" description="Disordered" evidence="8">
    <location>
        <begin position="310"/>
        <end position="507"/>
    </location>
</feature>
<evidence type="ECO:0000313" key="11">
    <source>
        <dbReference type="Proteomes" id="UP001161017"/>
    </source>
</evidence>
<dbReference type="GO" id="GO:0008270">
    <property type="term" value="F:zinc ion binding"/>
    <property type="evidence" value="ECO:0007669"/>
    <property type="project" value="UniProtKB-KW"/>
</dbReference>
<feature type="domain" description="C2H2-type" evidence="9">
    <location>
        <begin position="533"/>
        <end position="561"/>
    </location>
</feature>
<evidence type="ECO:0000256" key="2">
    <source>
        <dbReference type="ARBA" id="ARBA00022723"/>
    </source>
</evidence>
<dbReference type="SMART" id="SM00355">
    <property type="entry name" value="ZnF_C2H2"/>
    <property type="match status" value="3"/>
</dbReference>
<gene>
    <name evidence="10" type="ORF">OHK93_006463</name>
</gene>
<feature type="region of interest" description="Disordered" evidence="8">
    <location>
        <begin position="1"/>
        <end position="297"/>
    </location>
</feature>
<feature type="compositionally biased region" description="Low complexity" evidence="8">
    <location>
        <begin position="772"/>
        <end position="785"/>
    </location>
</feature>
<reference evidence="10" key="1">
    <citation type="journal article" date="2023" name="Genome Biol. Evol.">
        <title>First Whole Genome Sequence and Flow Cytometry Genome Size Data for the Lichen-Forming Fungus Ramalina farinacea (Ascomycota).</title>
        <authorList>
            <person name="Llewellyn T."/>
            <person name="Mian S."/>
            <person name="Hill R."/>
            <person name="Leitch I.J."/>
            <person name="Gaya E."/>
        </authorList>
    </citation>
    <scope>NUCLEOTIDE SEQUENCE</scope>
    <source>
        <strain evidence="10">LIQ254RAFAR</strain>
    </source>
</reference>